<dbReference type="Gene3D" id="1.10.260.40">
    <property type="entry name" value="lambda repressor-like DNA-binding domains"/>
    <property type="match status" value="1"/>
</dbReference>
<dbReference type="SUPFAM" id="SSF47413">
    <property type="entry name" value="lambda repressor-like DNA-binding domains"/>
    <property type="match status" value="1"/>
</dbReference>
<proteinExistence type="predicted"/>
<dbReference type="Pfam" id="PF13377">
    <property type="entry name" value="Peripla_BP_3"/>
    <property type="match status" value="1"/>
</dbReference>
<keyword evidence="1" id="KW-0805">Transcription regulation</keyword>
<dbReference type="InterPro" id="IPR046335">
    <property type="entry name" value="LacI/GalR-like_sensor"/>
</dbReference>
<dbReference type="CDD" id="cd06267">
    <property type="entry name" value="PBP1_LacI_sugar_binding-like"/>
    <property type="match status" value="1"/>
</dbReference>
<sequence>MKVNIFDVAKKSGMSIVTVSRVLNNAPTVREINRQKVLDAIKELNYSPNSAARTLVRGKTGIIGLTVTALGDSVFDCIVKTVHDRLKQNGYFLAISILDESNGDTEEASNFLFQEDRVDGIIVLSPVQEDRYVAELERKGIPFVVVDNQTENADFPTINVDNYKGGYEATNHLLELGHTHIAHISGQVLFLSSRERQKGFIDALAEEGLTPYLLANSRFGVRSGFQVMQDWIRSGQVPTAVFAGDDAIALGVVQALEANGYRVPEDVSVIGYDDQYISEELNPRLTTIRQPAVQMGEHAVFALLDILNHVKPSQTNLRLQPQLIVRESTAVCKGKNDRNRRD</sequence>
<protein>
    <submittedName>
        <fullName evidence="5">LacI family transcriptional regulator</fullName>
    </submittedName>
</protein>
<keyword evidence="3" id="KW-0804">Transcription</keyword>
<name>A0ABQ1EQQ0_9BACL</name>
<dbReference type="CDD" id="cd01392">
    <property type="entry name" value="HTH_LacI"/>
    <property type="match status" value="1"/>
</dbReference>
<accession>A0ABQ1EQQ0</accession>
<comment type="caution">
    <text evidence="5">The sequence shown here is derived from an EMBL/GenBank/DDBJ whole genome shotgun (WGS) entry which is preliminary data.</text>
</comment>
<dbReference type="PANTHER" id="PTHR30146:SF109">
    <property type="entry name" value="HTH-TYPE TRANSCRIPTIONAL REGULATOR GALS"/>
    <property type="match status" value="1"/>
</dbReference>
<dbReference type="EMBL" id="BMHE01000014">
    <property type="protein sequence ID" value="GFZ82835.1"/>
    <property type="molecule type" value="Genomic_DNA"/>
</dbReference>
<reference evidence="6" key="1">
    <citation type="journal article" date="2019" name="Int. J. Syst. Evol. Microbiol.">
        <title>The Global Catalogue of Microorganisms (GCM) 10K type strain sequencing project: providing services to taxonomists for standard genome sequencing and annotation.</title>
        <authorList>
            <consortium name="The Broad Institute Genomics Platform"/>
            <consortium name="The Broad Institute Genome Sequencing Center for Infectious Disease"/>
            <person name="Wu L."/>
            <person name="Ma J."/>
        </authorList>
    </citation>
    <scope>NUCLEOTIDE SEQUENCE [LARGE SCALE GENOMIC DNA]</scope>
    <source>
        <strain evidence="6">CGMCC 1.15043</strain>
    </source>
</reference>
<gene>
    <name evidence="5" type="ORF">GCM10008018_30910</name>
</gene>
<keyword evidence="2" id="KW-0238">DNA-binding</keyword>
<dbReference type="Proteomes" id="UP000615455">
    <property type="component" value="Unassembled WGS sequence"/>
</dbReference>
<dbReference type="InterPro" id="IPR028082">
    <property type="entry name" value="Peripla_BP_I"/>
</dbReference>
<evidence type="ECO:0000259" key="4">
    <source>
        <dbReference type="PROSITE" id="PS50932"/>
    </source>
</evidence>
<dbReference type="InterPro" id="IPR010982">
    <property type="entry name" value="Lambda_DNA-bd_dom_sf"/>
</dbReference>
<organism evidence="5 6">
    <name type="scientific">Paenibacillus marchantiophytorum</name>
    <dbReference type="NCBI Taxonomy" id="1619310"/>
    <lineage>
        <taxon>Bacteria</taxon>
        <taxon>Bacillati</taxon>
        <taxon>Bacillota</taxon>
        <taxon>Bacilli</taxon>
        <taxon>Bacillales</taxon>
        <taxon>Paenibacillaceae</taxon>
        <taxon>Paenibacillus</taxon>
    </lineage>
</organism>
<evidence type="ECO:0000313" key="5">
    <source>
        <dbReference type="EMBL" id="GFZ82835.1"/>
    </source>
</evidence>
<dbReference type="SUPFAM" id="SSF53822">
    <property type="entry name" value="Periplasmic binding protein-like I"/>
    <property type="match status" value="1"/>
</dbReference>
<dbReference type="Pfam" id="PF00356">
    <property type="entry name" value="LacI"/>
    <property type="match status" value="1"/>
</dbReference>
<dbReference type="PROSITE" id="PS50932">
    <property type="entry name" value="HTH_LACI_2"/>
    <property type="match status" value="1"/>
</dbReference>
<dbReference type="Gene3D" id="3.40.50.2300">
    <property type="match status" value="2"/>
</dbReference>
<evidence type="ECO:0000256" key="3">
    <source>
        <dbReference type="ARBA" id="ARBA00023163"/>
    </source>
</evidence>
<dbReference type="SMART" id="SM00354">
    <property type="entry name" value="HTH_LACI"/>
    <property type="match status" value="1"/>
</dbReference>
<evidence type="ECO:0000256" key="2">
    <source>
        <dbReference type="ARBA" id="ARBA00023125"/>
    </source>
</evidence>
<dbReference type="RefSeq" id="WP_189012755.1">
    <property type="nucleotide sequence ID" value="NZ_BMHE01000014.1"/>
</dbReference>
<evidence type="ECO:0000313" key="6">
    <source>
        <dbReference type="Proteomes" id="UP000615455"/>
    </source>
</evidence>
<keyword evidence="6" id="KW-1185">Reference proteome</keyword>
<dbReference type="InterPro" id="IPR000843">
    <property type="entry name" value="HTH_LacI"/>
</dbReference>
<evidence type="ECO:0000256" key="1">
    <source>
        <dbReference type="ARBA" id="ARBA00023015"/>
    </source>
</evidence>
<dbReference type="PANTHER" id="PTHR30146">
    <property type="entry name" value="LACI-RELATED TRANSCRIPTIONAL REPRESSOR"/>
    <property type="match status" value="1"/>
</dbReference>
<feature type="domain" description="HTH lacI-type" evidence="4">
    <location>
        <begin position="3"/>
        <end position="57"/>
    </location>
</feature>